<organism evidence="5 6">
    <name type="scientific">Haloglomus irregulare</name>
    <dbReference type="NCBI Taxonomy" id="2234134"/>
    <lineage>
        <taxon>Archaea</taxon>
        <taxon>Methanobacteriati</taxon>
        <taxon>Methanobacteriota</taxon>
        <taxon>Stenosarchaea group</taxon>
        <taxon>Halobacteria</taxon>
        <taxon>Halobacteriales</taxon>
        <taxon>Natronomonadaceae</taxon>
        <taxon>Haloglomus</taxon>
    </lineage>
</organism>
<reference evidence="5 6" key="1">
    <citation type="submission" date="2018-06" db="EMBL/GenBank/DDBJ databases">
        <title>Natronomonas sp. F16-60 a new haloarchaeon isolated from a solar saltern of Isla Cristina, Huelva, Spain.</title>
        <authorList>
            <person name="Duran-Viseras A."/>
            <person name="Sanchez-Porro C."/>
            <person name="Ventosa A."/>
        </authorList>
    </citation>
    <scope>NUCLEOTIDE SEQUENCE [LARGE SCALE GENOMIC DNA]</scope>
    <source>
        <strain evidence="5 6">F16-60</strain>
    </source>
</reference>
<dbReference type="Gene3D" id="3.30.450.380">
    <property type="match status" value="1"/>
</dbReference>
<dbReference type="Proteomes" id="UP000319894">
    <property type="component" value="Unassembled WGS sequence"/>
</dbReference>
<dbReference type="PANTHER" id="PTHR30486">
    <property type="entry name" value="TWITCHING MOTILITY PROTEIN PILT"/>
    <property type="match status" value="1"/>
</dbReference>
<dbReference type="RefSeq" id="WP_144260409.1">
    <property type="nucleotide sequence ID" value="NZ_QMDX01000001.1"/>
</dbReference>
<feature type="compositionally biased region" description="Low complexity" evidence="2">
    <location>
        <begin position="493"/>
        <end position="503"/>
    </location>
</feature>
<dbReference type="Pfam" id="PF23989">
    <property type="entry name" value="PilB3_C"/>
    <property type="match status" value="1"/>
</dbReference>
<comment type="caution">
    <text evidence="5">The sequence shown here is derived from an EMBL/GenBank/DDBJ whole genome shotgun (WGS) entry which is preliminary data.</text>
</comment>
<dbReference type="InterPro" id="IPR027417">
    <property type="entry name" value="P-loop_NTPase"/>
</dbReference>
<evidence type="ECO:0000259" key="3">
    <source>
        <dbReference type="Pfam" id="PF00437"/>
    </source>
</evidence>
<feature type="compositionally biased region" description="Acidic residues" evidence="2">
    <location>
        <begin position="582"/>
        <end position="619"/>
    </location>
</feature>
<dbReference type="InterPro" id="IPR050921">
    <property type="entry name" value="T4SS_GSP_E_ATPase"/>
</dbReference>
<feature type="domain" description="Bacterial type II secretion system protein E" evidence="3">
    <location>
        <begin position="124"/>
        <end position="375"/>
    </location>
</feature>
<dbReference type="InterPro" id="IPR001482">
    <property type="entry name" value="T2SS/T4SS_dom"/>
</dbReference>
<dbReference type="EMBL" id="QMDX01000001">
    <property type="protein sequence ID" value="TSD15934.1"/>
    <property type="molecule type" value="Genomic_DNA"/>
</dbReference>
<evidence type="ECO:0000256" key="1">
    <source>
        <dbReference type="ARBA" id="ARBA00006611"/>
    </source>
</evidence>
<evidence type="ECO:0000313" key="6">
    <source>
        <dbReference type="Proteomes" id="UP000319894"/>
    </source>
</evidence>
<dbReference type="CDD" id="cd01130">
    <property type="entry name" value="VirB11-like_ATPase"/>
    <property type="match status" value="1"/>
</dbReference>
<gene>
    <name evidence="5" type="ORF">DP107_01760</name>
</gene>
<proteinExistence type="inferred from homology"/>
<keyword evidence="6" id="KW-1185">Reference proteome</keyword>
<dbReference type="InterPro" id="IPR056571">
    <property type="entry name" value="PilB3-like_C"/>
</dbReference>
<evidence type="ECO:0000259" key="4">
    <source>
        <dbReference type="Pfam" id="PF23989"/>
    </source>
</evidence>
<accession>A0A554NEV8</accession>
<evidence type="ECO:0000313" key="5">
    <source>
        <dbReference type="EMBL" id="TSD15934.1"/>
    </source>
</evidence>
<sequence>MNEPFAYVSVLEEQGSNERRYRVTEPVLDEYEAFVLDELSKVLRDSLMYQDVADGEALDETFEARARELMDEHTAALDPISHHKLLYYLKRDFVDYERIDPIMRDEAVEDISCDGAGVPVFVYHREHRDMDTNVEFDRDGLLSFVTRMAQRAGKHISVSNPLVDASLPDGSRVQLTFGGDVATRGPNFTIRQFSSVPDTPVDLINWGTFSIEQMAYFWLAIENNRSLVFAGGTGSGKTTSLNAVSFFIPKKSKVVSIEDTREISLPHENWVQSLTRDSVTEEGRGEVTMYEQLQTALRQRPEYILVGEIRTEANVALTFFQAMATGHTAYTTIHSESVTGVINRLENDPLGVPTQMVKELDIVSIQRQVMIDDERVRRNARVTELLSRGEVDDVSVHDVFEWNAAEDDYNEMFDSRVLDDIADDRGWDQAQLNRELDRRVEVLEYLVENDITWYEDVARVIHTFMSDQEQVMEAIRDGDGLGDLQASRRGLGEPEPAVPGAEPGEVDRPAGADPWATPTESDPVGDGAGVRSAEEFEAGEGLGEMPEELDPVGPGEAEPADDGTAAVETDVVESDPAGATDADGDDGTDPADGEVAATEDEPGDADEDEVTDADEGDAS</sequence>
<dbReference type="OrthoDB" id="33500at2157"/>
<dbReference type="Pfam" id="PF00437">
    <property type="entry name" value="T2SSE"/>
    <property type="match status" value="1"/>
</dbReference>
<dbReference type="InParanoid" id="A0A554NEV8"/>
<evidence type="ECO:0000256" key="2">
    <source>
        <dbReference type="SAM" id="MobiDB-lite"/>
    </source>
</evidence>
<dbReference type="AlphaFoldDB" id="A0A554NEV8"/>
<dbReference type="SUPFAM" id="SSF52540">
    <property type="entry name" value="P-loop containing nucleoside triphosphate hydrolases"/>
    <property type="match status" value="1"/>
</dbReference>
<name>A0A554NEV8_9EURY</name>
<dbReference type="GO" id="GO:0016887">
    <property type="term" value="F:ATP hydrolysis activity"/>
    <property type="evidence" value="ECO:0007669"/>
    <property type="project" value="InterPro"/>
</dbReference>
<feature type="domain" description="PilB3-like C-terminal" evidence="4">
    <location>
        <begin position="412"/>
        <end position="476"/>
    </location>
</feature>
<dbReference type="PANTHER" id="PTHR30486:SF6">
    <property type="entry name" value="TYPE IV PILUS RETRACTATION ATPASE PILT"/>
    <property type="match status" value="1"/>
</dbReference>
<dbReference type="Gene3D" id="3.40.50.300">
    <property type="entry name" value="P-loop containing nucleotide triphosphate hydrolases"/>
    <property type="match status" value="1"/>
</dbReference>
<protein>
    <submittedName>
        <fullName evidence="5">Pilus assembly protein</fullName>
    </submittedName>
</protein>
<feature type="region of interest" description="Disordered" evidence="2">
    <location>
        <begin position="480"/>
        <end position="619"/>
    </location>
</feature>
<comment type="similarity">
    <text evidence="1">Belongs to the GSP E family.</text>
</comment>